<name>A0A915ECI7_9BILA</name>
<keyword evidence="2" id="KW-1185">Reference proteome</keyword>
<organism evidence="2 3">
    <name type="scientific">Ditylenchus dipsaci</name>
    <dbReference type="NCBI Taxonomy" id="166011"/>
    <lineage>
        <taxon>Eukaryota</taxon>
        <taxon>Metazoa</taxon>
        <taxon>Ecdysozoa</taxon>
        <taxon>Nematoda</taxon>
        <taxon>Chromadorea</taxon>
        <taxon>Rhabditida</taxon>
        <taxon>Tylenchina</taxon>
        <taxon>Tylenchomorpha</taxon>
        <taxon>Sphaerularioidea</taxon>
        <taxon>Anguinidae</taxon>
        <taxon>Anguininae</taxon>
        <taxon>Ditylenchus</taxon>
    </lineage>
</organism>
<dbReference type="AlphaFoldDB" id="A0A915ECI7"/>
<evidence type="ECO:0000313" key="2">
    <source>
        <dbReference type="Proteomes" id="UP000887574"/>
    </source>
</evidence>
<protein>
    <submittedName>
        <fullName evidence="3">Uncharacterized protein</fullName>
    </submittedName>
</protein>
<sequence>MKTQLGNQDQADLEMKEMRQKLDLMRRELDSKSEKIGRKELKERELIITTTNKVRKELELEFAEEIAKIQKELRIQNLAQVEANQQIVRKVQNDLQKKEKEKEAYKVEALKAVAEIESCQRSLRQYENEKKKFESVMLKSKQQSEKLVMDSRRQMEEIEKSKTKETGRLNEIVTAIKKENTDLKKESQEMTKELTDIKQNFNCLKKEFEQKVQKHNNQNLKLGELRQFLKYVLEDKSDKYIDSVMGEDRNAIFTKLLLLLKTVPGV</sequence>
<accession>A0A915ECI7</accession>
<feature type="coiled-coil region" evidence="1">
    <location>
        <begin position="8"/>
        <end position="35"/>
    </location>
</feature>
<proteinExistence type="predicted"/>
<dbReference type="WBParaSite" id="jg3846">
    <property type="protein sequence ID" value="jg3846"/>
    <property type="gene ID" value="jg3846"/>
</dbReference>
<keyword evidence="1" id="KW-0175">Coiled coil</keyword>
<reference evidence="3" key="1">
    <citation type="submission" date="2022-11" db="UniProtKB">
        <authorList>
            <consortium name="WormBaseParasite"/>
        </authorList>
    </citation>
    <scope>IDENTIFICATION</scope>
</reference>
<evidence type="ECO:0000313" key="3">
    <source>
        <dbReference type="WBParaSite" id="jg3846"/>
    </source>
</evidence>
<dbReference type="Proteomes" id="UP000887574">
    <property type="component" value="Unplaced"/>
</dbReference>
<feature type="coiled-coil region" evidence="1">
    <location>
        <begin position="81"/>
        <end position="225"/>
    </location>
</feature>
<evidence type="ECO:0000256" key="1">
    <source>
        <dbReference type="SAM" id="Coils"/>
    </source>
</evidence>